<accession>A0A834VYW1</accession>
<sequence length="135" mass="15233">MKLGKGAVRRSKAVVGAVKVKGRRIPARFSPENMVEVDGCETERRREKGEEEERVSVWRGFGRKEREGWFTAAGDVVVALEAWLWRCGSYGYGGWVVHGFGGLMVWLWRFGGVGKKRVKREEGREGLADLGSEKF</sequence>
<evidence type="ECO:0000256" key="1">
    <source>
        <dbReference type="SAM" id="Phobius"/>
    </source>
</evidence>
<feature type="transmembrane region" description="Helical" evidence="1">
    <location>
        <begin position="92"/>
        <end position="110"/>
    </location>
</feature>
<reference evidence="2" key="1">
    <citation type="submission" date="2020-09" db="EMBL/GenBank/DDBJ databases">
        <title>Genome-Enabled Discovery of Anthraquinone Biosynthesis in Senna tora.</title>
        <authorList>
            <person name="Kang S.-H."/>
            <person name="Pandey R.P."/>
            <person name="Lee C.-M."/>
            <person name="Sim J.-S."/>
            <person name="Jeong J.-T."/>
            <person name="Choi B.-S."/>
            <person name="Jung M."/>
            <person name="Ginzburg D."/>
            <person name="Zhao K."/>
            <person name="Won S.Y."/>
            <person name="Oh T.-J."/>
            <person name="Yu Y."/>
            <person name="Kim N.-H."/>
            <person name="Lee O.R."/>
            <person name="Lee T.-H."/>
            <person name="Bashyal P."/>
            <person name="Kim T.-S."/>
            <person name="Lee W.-H."/>
            <person name="Kawkins C."/>
            <person name="Kim C.-K."/>
            <person name="Kim J.S."/>
            <person name="Ahn B.O."/>
            <person name="Rhee S.Y."/>
            <person name="Sohng J.K."/>
        </authorList>
    </citation>
    <scope>NUCLEOTIDE SEQUENCE</scope>
    <source>
        <tissue evidence="2">Leaf</tissue>
    </source>
</reference>
<keyword evidence="1" id="KW-0812">Transmembrane</keyword>
<evidence type="ECO:0000313" key="3">
    <source>
        <dbReference type="Proteomes" id="UP000634136"/>
    </source>
</evidence>
<feature type="transmembrane region" description="Helical" evidence="1">
    <location>
        <begin position="68"/>
        <end position="86"/>
    </location>
</feature>
<keyword evidence="1" id="KW-1133">Transmembrane helix</keyword>
<evidence type="ECO:0000313" key="2">
    <source>
        <dbReference type="EMBL" id="KAF7801935.1"/>
    </source>
</evidence>
<keyword evidence="3" id="KW-1185">Reference proteome</keyword>
<dbReference type="AlphaFoldDB" id="A0A834VYW1"/>
<protein>
    <submittedName>
        <fullName evidence="2">Uncharacterized protein</fullName>
    </submittedName>
</protein>
<gene>
    <name evidence="2" type="ORF">G2W53_041046</name>
</gene>
<name>A0A834VYW1_9FABA</name>
<dbReference type="Proteomes" id="UP000634136">
    <property type="component" value="Unassembled WGS sequence"/>
</dbReference>
<proteinExistence type="predicted"/>
<comment type="caution">
    <text evidence="2">The sequence shown here is derived from an EMBL/GenBank/DDBJ whole genome shotgun (WGS) entry which is preliminary data.</text>
</comment>
<dbReference type="EMBL" id="JAAIUW010000013">
    <property type="protein sequence ID" value="KAF7801935.1"/>
    <property type="molecule type" value="Genomic_DNA"/>
</dbReference>
<keyword evidence="1" id="KW-0472">Membrane</keyword>
<organism evidence="2 3">
    <name type="scientific">Senna tora</name>
    <dbReference type="NCBI Taxonomy" id="362788"/>
    <lineage>
        <taxon>Eukaryota</taxon>
        <taxon>Viridiplantae</taxon>
        <taxon>Streptophyta</taxon>
        <taxon>Embryophyta</taxon>
        <taxon>Tracheophyta</taxon>
        <taxon>Spermatophyta</taxon>
        <taxon>Magnoliopsida</taxon>
        <taxon>eudicotyledons</taxon>
        <taxon>Gunneridae</taxon>
        <taxon>Pentapetalae</taxon>
        <taxon>rosids</taxon>
        <taxon>fabids</taxon>
        <taxon>Fabales</taxon>
        <taxon>Fabaceae</taxon>
        <taxon>Caesalpinioideae</taxon>
        <taxon>Cassia clade</taxon>
        <taxon>Senna</taxon>
    </lineage>
</organism>